<feature type="transmembrane region" description="Helical" evidence="1">
    <location>
        <begin position="191"/>
        <end position="213"/>
    </location>
</feature>
<name>A0A9E4K5A6_9GAMM</name>
<dbReference type="GO" id="GO:0080120">
    <property type="term" value="P:CAAX-box protein maturation"/>
    <property type="evidence" value="ECO:0007669"/>
    <property type="project" value="UniProtKB-ARBA"/>
</dbReference>
<reference evidence="3" key="1">
    <citation type="journal article" date="2021" name="Proc. Natl. Acad. Sci. U.S.A.">
        <title>Global biogeography of chemosynthetic symbionts reveals both localized and globally distributed symbiont groups. .</title>
        <authorList>
            <person name="Osvatic J.T."/>
            <person name="Wilkins L.G.E."/>
            <person name="Leibrecht L."/>
            <person name="Leray M."/>
            <person name="Zauner S."/>
            <person name="Polzin J."/>
            <person name="Camacho Y."/>
            <person name="Gros O."/>
            <person name="van Gils J.A."/>
            <person name="Eisen J.A."/>
            <person name="Petersen J.M."/>
            <person name="Yuen B."/>
        </authorList>
    </citation>
    <scope>NUCLEOTIDE SEQUENCE</scope>
    <source>
        <strain evidence="3">MAGL173</strain>
    </source>
</reference>
<keyword evidence="3" id="KW-0378">Hydrolase</keyword>
<feature type="transmembrane region" description="Helical" evidence="1">
    <location>
        <begin position="12"/>
        <end position="33"/>
    </location>
</feature>
<dbReference type="PANTHER" id="PTHR35797:SF1">
    <property type="entry name" value="PROTEASE"/>
    <property type="match status" value="1"/>
</dbReference>
<keyword evidence="1" id="KW-1133">Transmembrane helix</keyword>
<dbReference type="InterPro" id="IPR042150">
    <property type="entry name" value="MmRce1-like"/>
</dbReference>
<keyword evidence="3" id="KW-0482">Metalloprotease</keyword>
<keyword evidence="3" id="KW-0645">Protease</keyword>
<evidence type="ECO:0000313" key="4">
    <source>
        <dbReference type="Proteomes" id="UP000886687"/>
    </source>
</evidence>
<evidence type="ECO:0000256" key="1">
    <source>
        <dbReference type="SAM" id="Phobius"/>
    </source>
</evidence>
<evidence type="ECO:0000259" key="2">
    <source>
        <dbReference type="Pfam" id="PF02517"/>
    </source>
</evidence>
<dbReference type="EMBL" id="JAEPDI010000005">
    <property type="protein sequence ID" value="MCG7938970.1"/>
    <property type="molecule type" value="Genomic_DNA"/>
</dbReference>
<feature type="transmembrane region" description="Helical" evidence="1">
    <location>
        <begin position="220"/>
        <end position="239"/>
    </location>
</feature>
<feature type="domain" description="CAAX prenyl protease 2/Lysostaphin resistance protein A-like" evidence="2">
    <location>
        <begin position="126"/>
        <end position="232"/>
    </location>
</feature>
<dbReference type="AlphaFoldDB" id="A0A9E4K5A6"/>
<feature type="transmembrane region" description="Helical" evidence="1">
    <location>
        <begin position="39"/>
        <end position="60"/>
    </location>
</feature>
<protein>
    <submittedName>
        <fullName evidence="3">CPBP family intramembrane metalloprotease</fullName>
    </submittedName>
</protein>
<gene>
    <name evidence="3" type="ORF">JAZ04_08965</name>
</gene>
<keyword evidence="1" id="KW-0812">Transmembrane</keyword>
<feature type="transmembrane region" description="Helical" evidence="1">
    <location>
        <begin position="245"/>
        <end position="263"/>
    </location>
</feature>
<sequence length="288" mass="33102">MSERFNYQAKKYFLTVFAATGIFWSVGAVMSFHPDWVDYYMLPMLLGLMVPAIVAVVLIWEQQEDDLRRDFKCRLFSLSLIRPGVFLLSLMLMPLSVLLSIVISLGIGGSVDQFQVSEAFSFNSGFVPVMLLLFLAALFEELGWRGYGFESLEKGRSFFSASLLFGLLWSAWHLPLLWVNESYQYEIYQISPWYAANFYLSTAVLGVIISWVCHINQRSILVAILFHFVVNLSQEMLSMTQQTKSIQTVVLILFALVIIRNQWSLFMRKRESEITSTRDIDSVGQNWS</sequence>
<keyword evidence="1" id="KW-0472">Membrane</keyword>
<feature type="transmembrane region" description="Helical" evidence="1">
    <location>
        <begin position="158"/>
        <end position="179"/>
    </location>
</feature>
<comment type="caution">
    <text evidence="3">The sequence shown here is derived from an EMBL/GenBank/DDBJ whole genome shotgun (WGS) entry which is preliminary data.</text>
</comment>
<organism evidence="3 4">
    <name type="scientific">Candidatus Thiodiazotropha lotti</name>
    <dbReference type="NCBI Taxonomy" id="2792787"/>
    <lineage>
        <taxon>Bacteria</taxon>
        <taxon>Pseudomonadati</taxon>
        <taxon>Pseudomonadota</taxon>
        <taxon>Gammaproteobacteria</taxon>
        <taxon>Chromatiales</taxon>
        <taxon>Sedimenticolaceae</taxon>
        <taxon>Candidatus Thiodiazotropha</taxon>
    </lineage>
</organism>
<feature type="transmembrane region" description="Helical" evidence="1">
    <location>
        <begin position="119"/>
        <end position="138"/>
    </location>
</feature>
<dbReference type="Proteomes" id="UP000886687">
    <property type="component" value="Unassembled WGS sequence"/>
</dbReference>
<accession>A0A9E4K5A6</accession>
<dbReference type="GO" id="GO:0004175">
    <property type="term" value="F:endopeptidase activity"/>
    <property type="evidence" value="ECO:0007669"/>
    <property type="project" value="UniProtKB-ARBA"/>
</dbReference>
<dbReference type="Pfam" id="PF02517">
    <property type="entry name" value="Rce1-like"/>
    <property type="match status" value="1"/>
</dbReference>
<dbReference type="PANTHER" id="PTHR35797">
    <property type="entry name" value="PROTEASE-RELATED"/>
    <property type="match status" value="1"/>
</dbReference>
<evidence type="ECO:0000313" key="3">
    <source>
        <dbReference type="EMBL" id="MCG7938970.1"/>
    </source>
</evidence>
<dbReference type="InterPro" id="IPR003675">
    <property type="entry name" value="Rce1/LyrA-like_dom"/>
</dbReference>
<proteinExistence type="predicted"/>
<feature type="transmembrane region" description="Helical" evidence="1">
    <location>
        <begin position="80"/>
        <end position="107"/>
    </location>
</feature>
<dbReference type="GO" id="GO:0008237">
    <property type="term" value="F:metallopeptidase activity"/>
    <property type="evidence" value="ECO:0007669"/>
    <property type="project" value="UniProtKB-KW"/>
</dbReference>